<dbReference type="AlphaFoldDB" id="A0A370I7U9"/>
<dbReference type="RefSeq" id="WP_067994482.1">
    <property type="nucleotide sequence ID" value="NZ_QQBC01000004.1"/>
</dbReference>
<dbReference type="EMBL" id="QQBC01000004">
    <property type="protein sequence ID" value="RDI66795.1"/>
    <property type="molecule type" value="Genomic_DNA"/>
</dbReference>
<dbReference type="Pfam" id="PF07978">
    <property type="entry name" value="NIPSNAP"/>
    <property type="match status" value="1"/>
</dbReference>
<evidence type="ECO:0000313" key="2">
    <source>
        <dbReference type="EMBL" id="RDI66795.1"/>
    </source>
</evidence>
<sequence>MTETHWPIVELRQYTLRPGRRDALIDLFDREFVETQESAGMRIVGQFRDEDDPDRFVWLRAFQDMTARHSALTAFYFEGETWRTHAPAARATMVDTSNALLLQPVWSVGDLGAQFVRPGRCAVELPDSRILVTIHYPAVTMAEFTEFFAIRMCPVISDSGAEVLACYETDPSHNDFPALPIRSERVFVWFSRFDTAEDLTDHLEAISRCPNWTEHVEPALTKRLAAPSEQLRLAPTARSLLH</sequence>
<name>A0A370I7U9_9NOCA</name>
<dbReference type="Gene3D" id="3.30.70.100">
    <property type="match status" value="1"/>
</dbReference>
<accession>A0A370I7U9</accession>
<keyword evidence="3" id="KW-1185">Reference proteome</keyword>
<proteinExistence type="predicted"/>
<gene>
    <name evidence="2" type="ORF">DFR76_104547</name>
</gene>
<dbReference type="SUPFAM" id="SSF54909">
    <property type="entry name" value="Dimeric alpha+beta barrel"/>
    <property type="match status" value="1"/>
</dbReference>
<feature type="domain" description="NIPSNAP" evidence="1">
    <location>
        <begin position="9"/>
        <end position="102"/>
    </location>
</feature>
<dbReference type="STRING" id="1210086.GCA_001613105_01743"/>
<evidence type="ECO:0000313" key="3">
    <source>
        <dbReference type="Proteomes" id="UP000254869"/>
    </source>
</evidence>
<organism evidence="2 3">
    <name type="scientific">Nocardia pseudobrasiliensis</name>
    <dbReference type="NCBI Taxonomy" id="45979"/>
    <lineage>
        <taxon>Bacteria</taxon>
        <taxon>Bacillati</taxon>
        <taxon>Actinomycetota</taxon>
        <taxon>Actinomycetes</taxon>
        <taxon>Mycobacteriales</taxon>
        <taxon>Nocardiaceae</taxon>
        <taxon>Nocardia</taxon>
    </lineage>
</organism>
<dbReference type="InterPro" id="IPR012577">
    <property type="entry name" value="NIPSNAP"/>
</dbReference>
<evidence type="ECO:0000259" key="1">
    <source>
        <dbReference type="Pfam" id="PF07978"/>
    </source>
</evidence>
<reference evidence="2 3" key="1">
    <citation type="submission" date="2018-07" db="EMBL/GenBank/DDBJ databases">
        <title>Genomic Encyclopedia of Type Strains, Phase IV (KMG-IV): sequencing the most valuable type-strain genomes for metagenomic binning, comparative biology and taxonomic classification.</title>
        <authorList>
            <person name="Goeker M."/>
        </authorList>
    </citation>
    <scope>NUCLEOTIDE SEQUENCE [LARGE SCALE GENOMIC DNA]</scope>
    <source>
        <strain evidence="2 3">DSM 44290</strain>
    </source>
</reference>
<dbReference type="Proteomes" id="UP000254869">
    <property type="component" value="Unassembled WGS sequence"/>
</dbReference>
<protein>
    <submittedName>
        <fullName evidence="2">NIPSNAP protein</fullName>
    </submittedName>
</protein>
<dbReference type="InterPro" id="IPR011008">
    <property type="entry name" value="Dimeric_a/b-barrel"/>
</dbReference>
<comment type="caution">
    <text evidence="2">The sequence shown here is derived from an EMBL/GenBank/DDBJ whole genome shotgun (WGS) entry which is preliminary data.</text>
</comment>